<keyword evidence="2" id="KW-1185">Reference proteome</keyword>
<protein>
    <submittedName>
        <fullName evidence="1">Uncharacterized protein</fullName>
    </submittedName>
</protein>
<organism evidence="1">
    <name type="scientific">Oryza barthii</name>
    <dbReference type="NCBI Taxonomy" id="65489"/>
    <lineage>
        <taxon>Eukaryota</taxon>
        <taxon>Viridiplantae</taxon>
        <taxon>Streptophyta</taxon>
        <taxon>Embryophyta</taxon>
        <taxon>Tracheophyta</taxon>
        <taxon>Spermatophyta</taxon>
        <taxon>Magnoliopsida</taxon>
        <taxon>Liliopsida</taxon>
        <taxon>Poales</taxon>
        <taxon>Poaceae</taxon>
        <taxon>BOP clade</taxon>
        <taxon>Oryzoideae</taxon>
        <taxon>Oryzeae</taxon>
        <taxon>Oryzinae</taxon>
        <taxon>Oryza</taxon>
    </lineage>
</organism>
<proteinExistence type="predicted"/>
<dbReference type="PaxDb" id="65489-OBART12G05650.1"/>
<dbReference type="AlphaFoldDB" id="A0A0D3HSD3"/>
<dbReference type="EnsemblPlants" id="OBART12G05650.1">
    <property type="protein sequence ID" value="OBART12G05650.1"/>
    <property type="gene ID" value="OBART12G05650"/>
</dbReference>
<dbReference type="Proteomes" id="UP000026960">
    <property type="component" value="Chromosome 12"/>
</dbReference>
<evidence type="ECO:0000313" key="2">
    <source>
        <dbReference type="Proteomes" id="UP000026960"/>
    </source>
</evidence>
<sequence>MVAPRGLMSDCCHSVDRRSRCQSQQWHGISQCITQWMRTSSAAHRRKELTLVFLISKVGLKAQVLVFHLLQHVLISKVGLKAQVLVFRLLQHVLKELVLEFLLCEVGLKALIFVFLLHKHDLKALILVFLLHEQSFKALDFAAPSVAHLQCLLCHLC</sequence>
<evidence type="ECO:0000313" key="1">
    <source>
        <dbReference type="EnsemblPlants" id="OBART12G05650.1"/>
    </source>
</evidence>
<accession>A0A0D3HSD3</accession>
<name>A0A0D3HSD3_9ORYZ</name>
<dbReference type="Gramene" id="OBART12G05650.1">
    <property type="protein sequence ID" value="OBART12G05650.1"/>
    <property type="gene ID" value="OBART12G05650"/>
</dbReference>
<dbReference type="HOGENOM" id="CLU_1680591_0_0_1"/>
<reference evidence="1" key="2">
    <citation type="submission" date="2015-03" db="UniProtKB">
        <authorList>
            <consortium name="EnsemblPlants"/>
        </authorList>
    </citation>
    <scope>IDENTIFICATION</scope>
</reference>
<reference evidence="1" key="1">
    <citation type="journal article" date="2009" name="Rice">
        <title>De Novo Next Generation Sequencing of Plant Genomes.</title>
        <authorList>
            <person name="Rounsley S."/>
            <person name="Marri P.R."/>
            <person name="Yu Y."/>
            <person name="He R."/>
            <person name="Sisneros N."/>
            <person name="Goicoechea J.L."/>
            <person name="Lee S.J."/>
            <person name="Angelova A."/>
            <person name="Kudrna D."/>
            <person name="Luo M."/>
            <person name="Affourtit J."/>
            <person name="Desany B."/>
            <person name="Knight J."/>
            <person name="Niazi F."/>
            <person name="Egholm M."/>
            <person name="Wing R.A."/>
        </authorList>
    </citation>
    <scope>NUCLEOTIDE SEQUENCE [LARGE SCALE GENOMIC DNA]</scope>
    <source>
        <strain evidence="1">cv. IRGC 105608</strain>
    </source>
</reference>